<evidence type="ECO:0000313" key="9">
    <source>
        <dbReference type="Proteomes" id="UP001597051"/>
    </source>
</evidence>
<sequence length="508" mass="56715">MKKVIVLILMVFTNTVIFSQGIADALRYSKDNLNGTARFQAMSGAFGALGGDFSAINVNPAGSAVFSNNQLGFTFSNFNIKNNSNYFETLTNTSNSNFVLNQAGVVFVFNDYNPKNNWKKLALSINYENVNNFNNSLFSAGRNPNNSIDKYFLSFANPNPSIGQRGIPLSVLENSNYEDLSYIDQQAFLGYNAYIINPDNPSNINNDTYSSNVPSGTYNQRNFVESSGYNGKLNFNFATQYKDKLYLGLNLNSHFTDLRQSSRFYENNSNSTNTGVSSLRFDNELYTYGSGFSFNLGAIAKITNEFRAGLAYQSPTWYRLFDELQQTLTSTGFNYGNPPNPNLSSTTPDSNIIIAYQPYSLRAPGKWTGSLAYVFGKKGLISLDYTRRDYSNTIFTPKNEFQVANQILGNTLDVASELRIGAEYRIKQWSLRGGFRNEKSPYKNGTTIGDLTGFSSGLGYNFGNTKLDLAYSHAQRNAQESFFSQGFTDGANFRTKNNNIVMTLLFEL</sequence>
<comment type="caution">
    <text evidence="8">The sequence shown here is derived from an EMBL/GenBank/DDBJ whole genome shotgun (WGS) entry which is preliminary data.</text>
</comment>
<keyword evidence="4" id="KW-0812">Transmembrane</keyword>
<dbReference type="RefSeq" id="WP_379755546.1">
    <property type="nucleotide sequence ID" value="NZ_JBHSYB010000020.1"/>
</dbReference>
<gene>
    <name evidence="8" type="ORF">ACFQ0S_00660</name>
</gene>
<keyword evidence="9" id="KW-1185">Reference proteome</keyword>
<comment type="subcellular location">
    <subcellularLocation>
        <location evidence="1">Cell outer membrane</location>
        <topology evidence="1">Multi-pass membrane protein</topology>
    </subcellularLocation>
</comment>
<evidence type="ECO:0000256" key="7">
    <source>
        <dbReference type="ARBA" id="ARBA00023237"/>
    </source>
</evidence>
<keyword evidence="7" id="KW-0998">Cell outer membrane</keyword>
<keyword evidence="3" id="KW-1134">Transmembrane beta strand</keyword>
<keyword evidence="5" id="KW-0732">Signal</keyword>
<evidence type="ECO:0000256" key="1">
    <source>
        <dbReference type="ARBA" id="ARBA00004571"/>
    </source>
</evidence>
<dbReference type="Pfam" id="PF03349">
    <property type="entry name" value="Toluene_X"/>
    <property type="match status" value="1"/>
</dbReference>
<dbReference type="Gene3D" id="2.40.160.60">
    <property type="entry name" value="Outer membrane protein transport protein (OMPP1/FadL/TodX)"/>
    <property type="match status" value="1"/>
</dbReference>
<evidence type="ECO:0000256" key="4">
    <source>
        <dbReference type="ARBA" id="ARBA00022692"/>
    </source>
</evidence>
<evidence type="ECO:0000313" key="8">
    <source>
        <dbReference type="EMBL" id="MFD0982974.1"/>
    </source>
</evidence>
<comment type="similarity">
    <text evidence="2">Belongs to the OmpP1/FadL family.</text>
</comment>
<reference evidence="9" key="1">
    <citation type="journal article" date="2019" name="Int. J. Syst. Evol. Microbiol.">
        <title>The Global Catalogue of Microorganisms (GCM) 10K type strain sequencing project: providing services to taxonomists for standard genome sequencing and annotation.</title>
        <authorList>
            <consortium name="The Broad Institute Genomics Platform"/>
            <consortium name="The Broad Institute Genome Sequencing Center for Infectious Disease"/>
            <person name="Wu L."/>
            <person name="Ma J."/>
        </authorList>
    </citation>
    <scope>NUCLEOTIDE SEQUENCE [LARGE SCALE GENOMIC DNA]</scope>
    <source>
        <strain evidence="9">CECT 7649</strain>
    </source>
</reference>
<evidence type="ECO:0000256" key="5">
    <source>
        <dbReference type="ARBA" id="ARBA00022729"/>
    </source>
</evidence>
<name>A0ABW3IY21_9FLAO</name>
<proteinExistence type="inferred from homology"/>
<evidence type="ECO:0000256" key="2">
    <source>
        <dbReference type="ARBA" id="ARBA00008163"/>
    </source>
</evidence>
<dbReference type="SUPFAM" id="SSF56935">
    <property type="entry name" value="Porins"/>
    <property type="match status" value="1"/>
</dbReference>
<evidence type="ECO:0000256" key="6">
    <source>
        <dbReference type="ARBA" id="ARBA00023136"/>
    </source>
</evidence>
<dbReference type="EMBL" id="JBHTIZ010000005">
    <property type="protein sequence ID" value="MFD0982974.1"/>
    <property type="molecule type" value="Genomic_DNA"/>
</dbReference>
<dbReference type="InterPro" id="IPR005017">
    <property type="entry name" value="OMPP1/FadL/TodX"/>
</dbReference>
<organism evidence="8 9">
    <name type="scientific">Flavobacterium myungsuense</name>
    <dbReference type="NCBI Taxonomy" id="651823"/>
    <lineage>
        <taxon>Bacteria</taxon>
        <taxon>Pseudomonadati</taxon>
        <taxon>Bacteroidota</taxon>
        <taxon>Flavobacteriia</taxon>
        <taxon>Flavobacteriales</taxon>
        <taxon>Flavobacteriaceae</taxon>
        <taxon>Flavobacterium</taxon>
    </lineage>
</organism>
<keyword evidence="6" id="KW-0472">Membrane</keyword>
<accession>A0ABW3IY21</accession>
<dbReference type="Proteomes" id="UP001597051">
    <property type="component" value="Unassembled WGS sequence"/>
</dbReference>
<protein>
    <submittedName>
        <fullName evidence="8">OmpP1/FadL family transporter</fullName>
    </submittedName>
</protein>
<evidence type="ECO:0000256" key="3">
    <source>
        <dbReference type="ARBA" id="ARBA00022452"/>
    </source>
</evidence>